<dbReference type="Proteomes" id="UP000231550">
    <property type="component" value="Unassembled WGS sequence"/>
</dbReference>
<evidence type="ECO:0000256" key="8">
    <source>
        <dbReference type="ARBA" id="ARBA00022605"/>
    </source>
</evidence>
<evidence type="ECO:0000256" key="13">
    <source>
        <dbReference type="ARBA" id="ARBA00048798"/>
    </source>
</evidence>
<proteinExistence type="inferred from homology"/>
<dbReference type="SUPFAM" id="SSF56752">
    <property type="entry name" value="D-aminoacid aminotransferase-like PLP-dependent enzymes"/>
    <property type="match status" value="1"/>
</dbReference>
<organism evidence="18 19">
    <name type="scientific">Candidatus Portnoybacteria bacterium CG11_big_fil_rev_8_21_14_0_20_44_10</name>
    <dbReference type="NCBI Taxonomy" id="1974818"/>
    <lineage>
        <taxon>Bacteria</taxon>
        <taxon>Candidatus Portnoyibacteriota</taxon>
    </lineage>
</organism>
<dbReference type="Gene3D" id="3.30.470.10">
    <property type="match status" value="1"/>
</dbReference>
<dbReference type="UniPathway" id="UPA00048">
    <property type="reaction ID" value="UER00073"/>
</dbReference>
<dbReference type="Gene3D" id="3.20.10.10">
    <property type="entry name" value="D-amino Acid Aminotransferase, subunit A, domain 2"/>
    <property type="match status" value="1"/>
</dbReference>
<evidence type="ECO:0000256" key="9">
    <source>
        <dbReference type="ARBA" id="ARBA00022679"/>
    </source>
</evidence>
<dbReference type="FunFam" id="3.20.10.10:FF:000002">
    <property type="entry name" value="D-alanine aminotransferase"/>
    <property type="match status" value="1"/>
</dbReference>
<dbReference type="GO" id="GO:0052654">
    <property type="term" value="F:L-leucine-2-oxoglutarate transaminase activity"/>
    <property type="evidence" value="ECO:0007669"/>
    <property type="project" value="RHEA"/>
</dbReference>
<evidence type="ECO:0000256" key="10">
    <source>
        <dbReference type="ARBA" id="ARBA00022898"/>
    </source>
</evidence>
<dbReference type="InterPro" id="IPR050571">
    <property type="entry name" value="Class-IV_PLP-Dep_Aminotrnsfr"/>
</dbReference>
<dbReference type="InterPro" id="IPR001544">
    <property type="entry name" value="Aminotrans_IV"/>
</dbReference>
<evidence type="ECO:0000256" key="2">
    <source>
        <dbReference type="ARBA" id="ARBA00003109"/>
    </source>
</evidence>
<keyword evidence="8 17" id="KW-0028">Amino-acid biosynthesis</keyword>
<dbReference type="GO" id="GO:0009097">
    <property type="term" value="P:isoleucine biosynthetic process"/>
    <property type="evidence" value="ECO:0007669"/>
    <property type="project" value="UniProtKB-UniPathway"/>
</dbReference>
<dbReference type="AlphaFoldDB" id="A0A2H0KRB7"/>
<evidence type="ECO:0000256" key="1">
    <source>
        <dbReference type="ARBA" id="ARBA00001933"/>
    </source>
</evidence>
<dbReference type="GO" id="GO:0052655">
    <property type="term" value="F:L-valine-2-oxoglutarate transaminase activity"/>
    <property type="evidence" value="ECO:0007669"/>
    <property type="project" value="RHEA"/>
</dbReference>
<comment type="catalytic activity">
    <reaction evidence="14 17">
        <text>L-leucine + 2-oxoglutarate = 4-methyl-2-oxopentanoate + L-glutamate</text>
        <dbReference type="Rhea" id="RHEA:18321"/>
        <dbReference type="ChEBI" id="CHEBI:16810"/>
        <dbReference type="ChEBI" id="CHEBI:17865"/>
        <dbReference type="ChEBI" id="CHEBI:29985"/>
        <dbReference type="ChEBI" id="CHEBI:57427"/>
        <dbReference type="EC" id="2.6.1.42"/>
    </reaction>
</comment>
<evidence type="ECO:0000256" key="14">
    <source>
        <dbReference type="ARBA" id="ARBA00049229"/>
    </source>
</evidence>
<dbReference type="GO" id="GO:0009098">
    <property type="term" value="P:L-leucine biosynthetic process"/>
    <property type="evidence" value="ECO:0007669"/>
    <property type="project" value="UniProtKB-UniPathway"/>
</dbReference>
<dbReference type="PANTHER" id="PTHR42743">
    <property type="entry name" value="AMINO-ACID AMINOTRANSFERASE"/>
    <property type="match status" value="1"/>
</dbReference>
<evidence type="ECO:0000256" key="6">
    <source>
        <dbReference type="ARBA" id="ARBA00009320"/>
    </source>
</evidence>
<dbReference type="InterPro" id="IPR043131">
    <property type="entry name" value="BCAT-like_N"/>
</dbReference>
<evidence type="ECO:0000256" key="5">
    <source>
        <dbReference type="ARBA" id="ARBA00005072"/>
    </source>
</evidence>
<evidence type="ECO:0000256" key="16">
    <source>
        <dbReference type="RuleBase" id="RU004516"/>
    </source>
</evidence>
<keyword evidence="10 16" id="KW-0663">Pyridoxal phosphate</keyword>
<dbReference type="GO" id="GO:0009099">
    <property type="term" value="P:L-valine biosynthetic process"/>
    <property type="evidence" value="ECO:0007669"/>
    <property type="project" value="UniProtKB-UniPathway"/>
</dbReference>
<dbReference type="PROSITE" id="PS00770">
    <property type="entry name" value="AA_TRANSFER_CLASS_4"/>
    <property type="match status" value="1"/>
</dbReference>
<dbReference type="GO" id="GO:0052656">
    <property type="term" value="F:L-isoleucine-2-oxoglutarate transaminase activity"/>
    <property type="evidence" value="ECO:0007669"/>
    <property type="project" value="RHEA"/>
</dbReference>
<dbReference type="InterPro" id="IPR043132">
    <property type="entry name" value="BCAT-like_C"/>
</dbReference>
<comment type="cofactor">
    <cofactor evidence="1 16">
        <name>pyridoxal 5'-phosphate</name>
        <dbReference type="ChEBI" id="CHEBI:597326"/>
    </cofactor>
</comment>
<dbReference type="NCBIfam" id="TIGR01122">
    <property type="entry name" value="ilvE_I"/>
    <property type="match status" value="1"/>
</dbReference>
<dbReference type="InterPro" id="IPR036038">
    <property type="entry name" value="Aminotransferase-like"/>
</dbReference>
<evidence type="ECO:0000256" key="7">
    <source>
        <dbReference type="ARBA" id="ARBA00022576"/>
    </source>
</evidence>
<comment type="catalytic activity">
    <reaction evidence="13 17">
        <text>L-isoleucine + 2-oxoglutarate = (S)-3-methyl-2-oxopentanoate + L-glutamate</text>
        <dbReference type="Rhea" id="RHEA:24801"/>
        <dbReference type="ChEBI" id="CHEBI:16810"/>
        <dbReference type="ChEBI" id="CHEBI:29985"/>
        <dbReference type="ChEBI" id="CHEBI:35146"/>
        <dbReference type="ChEBI" id="CHEBI:58045"/>
        <dbReference type="EC" id="2.6.1.42"/>
    </reaction>
</comment>
<keyword evidence="11 17" id="KW-0100">Branched-chain amino acid biosynthesis</keyword>
<dbReference type="UniPathway" id="UPA00049">
    <property type="reaction ID" value="UER00062"/>
</dbReference>
<evidence type="ECO:0000256" key="12">
    <source>
        <dbReference type="ARBA" id="ARBA00048212"/>
    </source>
</evidence>
<comment type="similarity">
    <text evidence="6 15">Belongs to the class-IV pyridoxal-phosphate-dependent aminotransferase family.</text>
</comment>
<sequence length="319" mass="35567">MAIKGKKIWLDGGMYDWDKVFIHPVNQSLHYGLGAFEGLRFYLHHEMVAPVIFRLRDHTERLFNAVKVLGLEIPYSRDEVSRAIIETVKANKCPEGYIRPLVFLGGATRNFGDLVLVENSEMGFAKVSQVHLMIAVWPWGTYLGSEALEKGIRLATVAVPRPHLSHAKICGNYPATLMTKQLAMKNGYDEGLQLCDGLVAEASAANIFIVKNKRLITPPLSLSILPGITRDTIMTLVIDLWVHAIGVVEERSFGISELYAADECFLCGTAVEITPVREVDNRTIGLGKAGLTTKKLQEIYFKIVHGESRQYAGWLTEVR</sequence>
<dbReference type="UniPathway" id="UPA00047">
    <property type="reaction ID" value="UER00058"/>
</dbReference>
<comment type="pathway">
    <text evidence="3 17">Amino-acid biosynthesis; L-isoleucine biosynthesis; L-isoleucine from 2-oxobutanoate: step 4/4.</text>
</comment>
<dbReference type="EMBL" id="PCVN01000021">
    <property type="protein sequence ID" value="PIQ74698.1"/>
    <property type="molecule type" value="Genomic_DNA"/>
</dbReference>
<name>A0A2H0KRB7_9BACT</name>
<keyword evidence="9 17" id="KW-0808">Transferase</keyword>
<comment type="pathway">
    <text evidence="5 17">Amino-acid biosynthesis; L-leucine biosynthesis; L-leucine from 3-methyl-2-oxobutanoate: step 4/4.</text>
</comment>
<comment type="pathway">
    <text evidence="4 17">Amino-acid biosynthesis; L-valine biosynthesis; L-valine from pyruvate: step 4/4.</text>
</comment>
<dbReference type="PANTHER" id="PTHR42743:SF11">
    <property type="entry name" value="AMINODEOXYCHORISMATE LYASE"/>
    <property type="match status" value="1"/>
</dbReference>
<dbReference type="InterPro" id="IPR018300">
    <property type="entry name" value="Aminotrans_IV_CS"/>
</dbReference>
<evidence type="ECO:0000313" key="18">
    <source>
        <dbReference type="EMBL" id="PIQ74698.1"/>
    </source>
</evidence>
<evidence type="ECO:0000256" key="17">
    <source>
        <dbReference type="RuleBase" id="RU364094"/>
    </source>
</evidence>
<dbReference type="EC" id="2.6.1.42" evidence="17"/>
<dbReference type="InterPro" id="IPR005785">
    <property type="entry name" value="B_amino_transI"/>
</dbReference>
<accession>A0A2H0KRB7</accession>
<keyword evidence="7 17" id="KW-0032">Aminotransferase</keyword>
<dbReference type="Pfam" id="PF01063">
    <property type="entry name" value="Aminotran_4"/>
    <property type="match status" value="1"/>
</dbReference>
<evidence type="ECO:0000256" key="15">
    <source>
        <dbReference type="RuleBase" id="RU004106"/>
    </source>
</evidence>
<gene>
    <name evidence="17" type="primary">ilvE</name>
    <name evidence="18" type="ORF">COV85_00685</name>
</gene>
<comment type="caution">
    <text evidence="18">The sequence shown here is derived from an EMBL/GenBank/DDBJ whole genome shotgun (WGS) entry which is preliminary data.</text>
</comment>
<evidence type="ECO:0000256" key="4">
    <source>
        <dbReference type="ARBA" id="ARBA00004931"/>
    </source>
</evidence>
<evidence type="ECO:0000256" key="11">
    <source>
        <dbReference type="ARBA" id="ARBA00023304"/>
    </source>
</evidence>
<evidence type="ECO:0000313" key="19">
    <source>
        <dbReference type="Proteomes" id="UP000231550"/>
    </source>
</evidence>
<dbReference type="NCBIfam" id="NF005146">
    <property type="entry name" value="PRK06606.1"/>
    <property type="match status" value="1"/>
</dbReference>
<comment type="function">
    <text evidence="2 17">Acts on leucine, isoleucine and valine.</text>
</comment>
<evidence type="ECO:0000256" key="3">
    <source>
        <dbReference type="ARBA" id="ARBA00004824"/>
    </source>
</evidence>
<comment type="catalytic activity">
    <reaction evidence="12 17">
        <text>L-valine + 2-oxoglutarate = 3-methyl-2-oxobutanoate + L-glutamate</text>
        <dbReference type="Rhea" id="RHEA:24813"/>
        <dbReference type="ChEBI" id="CHEBI:11851"/>
        <dbReference type="ChEBI" id="CHEBI:16810"/>
        <dbReference type="ChEBI" id="CHEBI:29985"/>
        <dbReference type="ChEBI" id="CHEBI:57762"/>
        <dbReference type="EC" id="2.6.1.42"/>
    </reaction>
</comment>
<reference evidence="18 19" key="1">
    <citation type="submission" date="2017-09" db="EMBL/GenBank/DDBJ databases">
        <title>Depth-based differentiation of microbial function through sediment-hosted aquifers and enrichment of novel symbionts in the deep terrestrial subsurface.</title>
        <authorList>
            <person name="Probst A.J."/>
            <person name="Ladd B."/>
            <person name="Jarett J.K."/>
            <person name="Geller-Mcgrath D.E."/>
            <person name="Sieber C.M."/>
            <person name="Emerson J.B."/>
            <person name="Anantharaman K."/>
            <person name="Thomas B.C."/>
            <person name="Malmstrom R."/>
            <person name="Stieglmeier M."/>
            <person name="Klingl A."/>
            <person name="Woyke T."/>
            <person name="Ryan C.M."/>
            <person name="Banfield J.F."/>
        </authorList>
    </citation>
    <scope>NUCLEOTIDE SEQUENCE [LARGE SCALE GENOMIC DNA]</scope>
    <source>
        <strain evidence="18">CG11_big_fil_rev_8_21_14_0_20_44_10</strain>
    </source>
</reference>
<protein>
    <recommendedName>
        <fullName evidence="17">Branched-chain-amino-acid aminotransferase</fullName>
        <shortName evidence="17">BCAT</shortName>
        <ecNumber evidence="17">2.6.1.42</ecNumber>
    </recommendedName>
</protein>